<feature type="chain" id="PRO_5001865894" evidence="1">
    <location>
        <begin position="23"/>
        <end position="46"/>
    </location>
</feature>
<keyword evidence="1" id="KW-0732">Signal</keyword>
<dbReference type="AlphaFoldDB" id="A0A090W884"/>
<dbReference type="Proteomes" id="UP000029644">
    <property type="component" value="Unassembled WGS sequence"/>
</dbReference>
<dbReference type="RefSeq" id="WP_193743993.1">
    <property type="nucleotide sequence ID" value="NZ_BBNQ01000013.1"/>
</dbReference>
<dbReference type="EMBL" id="BBNQ01000013">
    <property type="protein sequence ID" value="GAL63747.1"/>
    <property type="molecule type" value="Genomic_DNA"/>
</dbReference>
<name>A0A090W884_9FLAO</name>
<organism evidence="2 3">
    <name type="scientific">Algibacter lectus</name>
    <dbReference type="NCBI Taxonomy" id="221126"/>
    <lineage>
        <taxon>Bacteria</taxon>
        <taxon>Pseudomonadati</taxon>
        <taxon>Bacteroidota</taxon>
        <taxon>Flavobacteriia</taxon>
        <taxon>Flavobacteriales</taxon>
        <taxon>Flavobacteriaceae</taxon>
        <taxon>Algibacter</taxon>
    </lineage>
</organism>
<proteinExistence type="predicted"/>
<comment type="caution">
    <text evidence="2">The sequence shown here is derived from an EMBL/GenBank/DDBJ whole genome shotgun (WGS) entry which is preliminary data.</text>
</comment>
<feature type="signal peptide" evidence="1">
    <location>
        <begin position="1"/>
        <end position="22"/>
    </location>
</feature>
<evidence type="ECO:0000313" key="2">
    <source>
        <dbReference type="EMBL" id="GAL63747.1"/>
    </source>
</evidence>
<accession>A0A090W884</accession>
<reference evidence="2 3" key="1">
    <citation type="journal article" date="2014" name="Genome Announc.">
        <title>Draft Genome Sequences of Marine Flavobacterium Algibacter lectus Strains SS8 and NR4.</title>
        <authorList>
            <person name="Takatani N."/>
            <person name="Nakanishi M."/>
            <person name="Meirelles P."/>
            <person name="Mino S."/>
            <person name="Suda W."/>
            <person name="Oshima K."/>
            <person name="Hattori M."/>
            <person name="Ohkuma M."/>
            <person name="Hosokawa M."/>
            <person name="Miyashita K."/>
            <person name="Thompson F.L."/>
            <person name="Niwa A."/>
            <person name="Sawabe T."/>
            <person name="Sawabe T."/>
        </authorList>
    </citation>
    <scope>NUCLEOTIDE SEQUENCE [LARGE SCALE GENOMIC DNA]</scope>
    <source>
        <strain evidence="2 3">JCM 19300</strain>
    </source>
</reference>
<sequence length="46" mass="5246">MTNFKKKILLLLLVVVSTIANAQFIDKDYTQISVVFDPTITDNVFK</sequence>
<evidence type="ECO:0000313" key="3">
    <source>
        <dbReference type="Proteomes" id="UP000029644"/>
    </source>
</evidence>
<gene>
    <name evidence="2" type="ORF">JCM19300_2783</name>
</gene>
<protein>
    <submittedName>
        <fullName evidence="2">Uncharacterized protein</fullName>
    </submittedName>
</protein>
<evidence type="ECO:0000256" key="1">
    <source>
        <dbReference type="SAM" id="SignalP"/>
    </source>
</evidence>